<dbReference type="InterPro" id="IPR002204">
    <property type="entry name" value="3-OH-isobutyrate_DH-rel_CS"/>
</dbReference>
<dbReference type="GO" id="GO:0051287">
    <property type="term" value="F:NAD binding"/>
    <property type="evidence" value="ECO:0007669"/>
    <property type="project" value="InterPro"/>
</dbReference>
<organism evidence="7 8">
    <name type="scientific">Litorilinea aerophila</name>
    <dbReference type="NCBI Taxonomy" id="1204385"/>
    <lineage>
        <taxon>Bacteria</taxon>
        <taxon>Bacillati</taxon>
        <taxon>Chloroflexota</taxon>
        <taxon>Caldilineae</taxon>
        <taxon>Caldilineales</taxon>
        <taxon>Caldilineaceae</taxon>
        <taxon>Litorilinea</taxon>
    </lineage>
</organism>
<keyword evidence="8" id="KW-1185">Reference proteome</keyword>
<dbReference type="GO" id="GO:0008679">
    <property type="term" value="F:2-hydroxy-3-oxopropionate reductase activity"/>
    <property type="evidence" value="ECO:0007669"/>
    <property type="project" value="UniProtKB-EC"/>
</dbReference>
<comment type="caution">
    <text evidence="7">The sequence shown here is derived from an EMBL/GenBank/DDBJ whole genome shotgun (WGS) entry which is preliminary data.</text>
</comment>
<dbReference type="PANTHER" id="PTHR43060">
    <property type="entry name" value="3-HYDROXYISOBUTYRATE DEHYDROGENASE-LIKE 1, MITOCHONDRIAL-RELATED"/>
    <property type="match status" value="1"/>
</dbReference>
<dbReference type="Gene3D" id="3.40.50.720">
    <property type="entry name" value="NAD(P)-binding Rossmann-like Domain"/>
    <property type="match status" value="1"/>
</dbReference>
<sequence length="302" mass="30756">MSNGVTVGFIGLGIMGAPMAHNVLKAGFPLVVFDLMEEAMAPLVAAGATAGSSPRSVAEAADVVLLCLPDSGDVQAALAGPNGVFEGVNPGQILVDMSSISPVVARELAAAAAARDVVLLDAPVSGGQAGAVAGTLSIMVGGDAQALEQVKPILQAMGKTIVHVGGPGAGQVAKVCNQIVIAVTIEAVAEALVLAARAGVDPALVREALLGGYAYSRVLEGHGERFLQHHFEPGFKTRLQVKDLNIALETGRSYGVPLLGTALVHQLYMSLMARGKGEADHAILVTLLEELAGQALDQARPQ</sequence>
<dbReference type="InterPro" id="IPR006115">
    <property type="entry name" value="6PGDH_NADP-bd"/>
</dbReference>
<evidence type="ECO:0000313" key="7">
    <source>
        <dbReference type="EMBL" id="TQE97651.1"/>
    </source>
</evidence>
<evidence type="ECO:0000259" key="5">
    <source>
        <dbReference type="Pfam" id="PF03446"/>
    </source>
</evidence>
<dbReference type="GO" id="GO:0046487">
    <property type="term" value="P:glyoxylate metabolic process"/>
    <property type="evidence" value="ECO:0007669"/>
    <property type="project" value="InterPro"/>
</dbReference>
<keyword evidence="2 7" id="KW-0560">Oxidoreductase</keyword>
<dbReference type="SUPFAM" id="SSF48179">
    <property type="entry name" value="6-phosphogluconate dehydrogenase C-terminal domain-like"/>
    <property type="match status" value="1"/>
</dbReference>
<dbReference type="FunCoup" id="A0A540VLM3">
    <property type="interactions" value="389"/>
</dbReference>
<dbReference type="InParanoid" id="A0A540VLM3"/>
<keyword evidence="3" id="KW-0520">NAD</keyword>
<dbReference type="EC" id="1.1.1.60" evidence="7"/>
<dbReference type="Proteomes" id="UP000317371">
    <property type="component" value="Unassembled WGS sequence"/>
</dbReference>
<protein>
    <submittedName>
        <fullName evidence="7">2-hydroxy-3-oxopropionate reductase</fullName>
        <ecNumber evidence="7">1.1.1.60</ecNumber>
    </submittedName>
</protein>
<feature type="domain" description="3-hydroxyisobutyrate dehydrogenase-like NAD-binding" evidence="6">
    <location>
        <begin position="168"/>
        <end position="287"/>
    </location>
</feature>
<dbReference type="EMBL" id="VIGC01000002">
    <property type="protein sequence ID" value="TQE97651.1"/>
    <property type="molecule type" value="Genomic_DNA"/>
</dbReference>
<dbReference type="Pfam" id="PF14833">
    <property type="entry name" value="NAD_binding_11"/>
    <property type="match status" value="1"/>
</dbReference>
<dbReference type="PROSITE" id="PS00895">
    <property type="entry name" value="3_HYDROXYISOBUT_DH"/>
    <property type="match status" value="1"/>
</dbReference>
<gene>
    <name evidence="7" type="ORF">FKZ61_01915</name>
</gene>
<evidence type="ECO:0000256" key="2">
    <source>
        <dbReference type="ARBA" id="ARBA00023002"/>
    </source>
</evidence>
<evidence type="ECO:0000313" key="8">
    <source>
        <dbReference type="Proteomes" id="UP000317371"/>
    </source>
</evidence>
<dbReference type="Gene3D" id="1.10.1040.10">
    <property type="entry name" value="N-(1-d-carboxylethyl)-l-norvaline Dehydrogenase, domain 2"/>
    <property type="match status" value="1"/>
</dbReference>
<dbReference type="AlphaFoldDB" id="A0A540VLM3"/>
<proteinExistence type="inferred from homology"/>
<reference evidence="7 8" key="1">
    <citation type="submission" date="2019-06" db="EMBL/GenBank/DDBJ databases">
        <title>Genome sequence of Litorilinea aerophila BAA-2444.</title>
        <authorList>
            <person name="Maclea K.S."/>
            <person name="Maurais E.G."/>
            <person name="Iannazzi L.C."/>
        </authorList>
    </citation>
    <scope>NUCLEOTIDE SEQUENCE [LARGE SCALE GENOMIC DNA]</scope>
    <source>
        <strain evidence="7 8">ATCC BAA-2444</strain>
    </source>
</reference>
<dbReference type="GO" id="GO:0016054">
    <property type="term" value="P:organic acid catabolic process"/>
    <property type="evidence" value="ECO:0007669"/>
    <property type="project" value="UniProtKB-ARBA"/>
</dbReference>
<dbReference type="PANTHER" id="PTHR43060:SF15">
    <property type="entry name" value="3-HYDROXYISOBUTYRATE DEHYDROGENASE-LIKE 1, MITOCHONDRIAL-RELATED"/>
    <property type="match status" value="1"/>
</dbReference>
<dbReference type="NCBIfam" id="TIGR01505">
    <property type="entry name" value="tartro_sem_red"/>
    <property type="match status" value="1"/>
</dbReference>
<dbReference type="InterPro" id="IPR013328">
    <property type="entry name" value="6PGD_dom2"/>
</dbReference>
<name>A0A540VLM3_9CHLR</name>
<feature type="domain" description="6-phosphogluconate dehydrogenase NADP-binding" evidence="5">
    <location>
        <begin position="6"/>
        <end position="165"/>
    </location>
</feature>
<dbReference type="RefSeq" id="WP_141608378.1">
    <property type="nucleotide sequence ID" value="NZ_VIGC02000002.1"/>
</dbReference>
<accession>A0A540VLM3</accession>
<dbReference type="OrthoDB" id="9786703at2"/>
<dbReference type="InterPro" id="IPR008927">
    <property type="entry name" value="6-PGluconate_DH-like_C_sf"/>
</dbReference>
<evidence type="ECO:0000259" key="6">
    <source>
        <dbReference type="Pfam" id="PF14833"/>
    </source>
</evidence>
<dbReference type="GO" id="GO:0050661">
    <property type="term" value="F:NADP binding"/>
    <property type="evidence" value="ECO:0007669"/>
    <property type="project" value="InterPro"/>
</dbReference>
<dbReference type="Pfam" id="PF03446">
    <property type="entry name" value="NAD_binding_2"/>
    <property type="match status" value="1"/>
</dbReference>
<evidence type="ECO:0000256" key="4">
    <source>
        <dbReference type="PIRSR" id="PIRSR000103-1"/>
    </source>
</evidence>
<dbReference type="PIRSF" id="PIRSF000103">
    <property type="entry name" value="HIBADH"/>
    <property type="match status" value="1"/>
</dbReference>
<comment type="similarity">
    <text evidence="1">Belongs to the HIBADH-related family.</text>
</comment>
<dbReference type="InterPro" id="IPR006398">
    <property type="entry name" value="Tartro_sem_red"/>
</dbReference>
<dbReference type="SUPFAM" id="SSF51735">
    <property type="entry name" value="NAD(P)-binding Rossmann-fold domains"/>
    <property type="match status" value="1"/>
</dbReference>
<evidence type="ECO:0000256" key="3">
    <source>
        <dbReference type="ARBA" id="ARBA00023027"/>
    </source>
</evidence>
<evidence type="ECO:0000256" key="1">
    <source>
        <dbReference type="ARBA" id="ARBA00009080"/>
    </source>
</evidence>
<feature type="active site" evidence="4">
    <location>
        <position position="174"/>
    </location>
</feature>
<dbReference type="InterPro" id="IPR036291">
    <property type="entry name" value="NAD(P)-bd_dom_sf"/>
</dbReference>
<dbReference type="InterPro" id="IPR015815">
    <property type="entry name" value="HIBADH-related"/>
</dbReference>
<dbReference type="InterPro" id="IPR029154">
    <property type="entry name" value="HIBADH-like_NADP-bd"/>
</dbReference>